<name>A0ABT3BLM1_9BACT</name>
<comment type="caution">
    <text evidence="1">The sequence shown here is derived from an EMBL/GenBank/DDBJ whole genome shotgun (WGS) entry which is preliminary data.</text>
</comment>
<accession>A0ABT3BLM1</accession>
<sequence>GNDGWSSTYGIAGTHWLLQKYSELFGMPKDELDGLKAKEKFKVNQNPLTLFTEDDLTTTADGKKVFKEGKSPYKKHRPDGTDINNYASSFHVLDQTLSLGIYPNYFSILTISTSDKGKLSSIEYLEELYGADFINGIPTIGTSSVPGSEHIRDLSNTHLKFFYGLNINTLGSGFSGWSKTGNVLNSQNWGEEYKDLLSSIAFTSRRFREIDRVYSRDEKYQPTGALEGYDEYLAWKNTKYILNMTNI</sequence>
<proteinExistence type="predicted"/>
<organism evidence="1 2">
    <name type="scientific">Ureaplasma miroungigenitalium</name>
    <dbReference type="NCBI Taxonomy" id="1042321"/>
    <lineage>
        <taxon>Bacteria</taxon>
        <taxon>Bacillati</taxon>
        <taxon>Mycoplasmatota</taxon>
        <taxon>Mycoplasmoidales</taxon>
        <taxon>Mycoplasmoidaceae</taxon>
        <taxon>Ureaplasma</taxon>
    </lineage>
</organism>
<dbReference type="EMBL" id="JAOXHL010000001">
    <property type="protein sequence ID" value="MCV3728173.1"/>
    <property type="molecule type" value="Genomic_DNA"/>
</dbReference>
<gene>
    <name evidence="1" type="ORF">OF376_00005</name>
</gene>
<evidence type="ECO:0000313" key="2">
    <source>
        <dbReference type="Proteomes" id="UP001208245"/>
    </source>
</evidence>
<keyword evidence="2" id="KW-1185">Reference proteome</keyword>
<feature type="non-terminal residue" evidence="1">
    <location>
        <position position="1"/>
    </location>
</feature>
<evidence type="ECO:0000313" key="1">
    <source>
        <dbReference type="EMBL" id="MCV3728173.1"/>
    </source>
</evidence>
<dbReference type="Proteomes" id="UP001208245">
    <property type="component" value="Unassembled WGS sequence"/>
</dbReference>
<reference evidence="1 2" key="1">
    <citation type="journal article" date="2020" name="Int. J. Syst. Evol. Microbiol.">
        <title>Ureaplasma miroungigenitalium sp. nov. isolated from northern elephant seals (Mirounga angustirostris) and Ureaplasma zalophigenitalium sp. nov. isolated from California sea lions (Zalophus californianus).</title>
        <authorList>
            <person name="Volokhov D.V."/>
            <person name="Gulland F.M."/>
            <person name="Gao Y."/>
            <person name="Chizhikov V.E."/>
        </authorList>
    </citation>
    <scope>NUCLEOTIDE SEQUENCE [LARGE SCALE GENOMIC DNA]</scope>
    <source>
        <strain evidence="1 2">ES3182-GEN</strain>
    </source>
</reference>
<protein>
    <submittedName>
        <fullName evidence="1">Uncharacterized protein</fullName>
    </submittedName>
</protein>